<keyword evidence="5" id="KW-0732">Signal</keyword>
<feature type="binding site" evidence="3">
    <location>
        <position position="108"/>
    </location>
    <ligand>
        <name>FAD</name>
        <dbReference type="ChEBI" id="CHEBI:57692"/>
    </ligand>
</feature>
<feature type="domain" description="Glucose-methanol-choline oxidoreductase N-terminal" evidence="6">
    <location>
        <begin position="106"/>
        <end position="129"/>
    </location>
</feature>
<evidence type="ECO:0000259" key="7">
    <source>
        <dbReference type="PROSITE" id="PS00624"/>
    </source>
</evidence>
<dbReference type="Pfam" id="PF05199">
    <property type="entry name" value="GMC_oxred_C"/>
    <property type="match status" value="1"/>
</dbReference>
<dbReference type="PROSITE" id="PS00623">
    <property type="entry name" value="GMC_OXRED_1"/>
    <property type="match status" value="1"/>
</dbReference>
<evidence type="ECO:0000313" key="8">
    <source>
        <dbReference type="EMBL" id="KAK3941960.1"/>
    </source>
</evidence>
<name>A0AAN6S697_9PEZI</name>
<dbReference type="SUPFAM" id="SSF51905">
    <property type="entry name" value="FAD/NAD(P)-binding domain"/>
    <property type="match status" value="1"/>
</dbReference>
<feature type="active site" description="Proton donor" evidence="2">
    <location>
        <position position="533"/>
    </location>
</feature>
<keyword evidence="3 4" id="KW-0274">FAD</keyword>
<gene>
    <name evidence="8" type="ORF">QBC46DRAFT_352820</name>
</gene>
<dbReference type="EMBL" id="MU853778">
    <property type="protein sequence ID" value="KAK3941960.1"/>
    <property type="molecule type" value="Genomic_DNA"/>
</dbReference>
<dbReference type="PANTHER" id="PTHR11552:SF115">
    <property type="entry name" value="DEHYDROGENASE XPTC-RELATED"/>
    <property type="match status" value="1"/>
</dbReference>
<comment type="cofactor">
    <cofactor evidence="3">
        <name>FAD</name>
        <dbReference type="ChEBI" id="CHEBI:57692"/>
    </cofactor>
</comment>
<evidence type="ECO:0000313" key="9">
    <source>
        <dbReference type="Proteomes" id="UP001303473"/>
    </source>
</evidence>
<evidence type="ECO:0000256" key="5">
    <source>
        <dbReference type="SAM" id="SignalP"/>
    </source>
</evidence>
<accession>A0AAN6S697</accession>
<dbReference type="PROSITE" id="PS00624">
    <property type="entry name" value="GMC_OXRED_2"/>
    <property type="match status" value="1"/>
</dbReference>
<reference evidence="9" key="1">
    <citation type="journal article" date="2023" name="Mol. Phylogenet. Evol.">
        <title>Genome-scale phylogeny and comparative genomics of the fungal order Sordariales.</title>
        <authorList>
            <person name="Hensen N."/>
            <person name="Bonometti L."/>
            <person name="Westerberg I."/>
            <person name="Brannstrom I.O."/>
            <person name="Guillou S."/>
            <person name="Cros-Aarteil S."/>
            <person name="Calhoun S."/>
            <person name="Haridas S."/>
            <person name="Kuo A."/>
            <person name="Mondo S."/>
            <person name="Pangilinan J."/>
            <person name="Riley R."/>
            <person name="LaButti K."/>
            <person name="Andreopoulos B."/>
            <person name="Lipzen A."/>
            <person name="Chen C."/>
            <person name="Yan M."/>
            <person name="Daum C."/>
            <person name="Ng V."/>
            <person name="Clum A."/>
            <person name="Steindorff A."/>
            <person name="Ohm R.A."/>
            <person name="Martin F."/>
            <person name="Silar P."/>
            <person name="Natvig D.O."/>
            <person name="Lalanne C."/>
            <person name="Gautier V."/>
            <person name="Ament-Velasquez S.L."/>
            <person name="Kruys A."/>
            <person name="Hutchinson M.I."/>
            <person name="Powell A.J."/>
            <person name="Barry K."/>
            <person name="Miller A.N."/>
            <person name="Grigoriev I.V."/>
            <person name="Debuchy R."/>
            <person name="Gladieux P."/>
            <person name="Hiltunen Thoren M."/>
            <person name="Johannesson H."/>
        </authorList>
    </citation>
    <scope>NUCLEOTIDE SEQUENCE [LARGE SCALE GENOMIC DNA]</scope>
    <source>
        <strain evidence="9">CBS 340.73</strain>
    </source>
</reference>
<evidence type="ECO:0000256" key="3">
    <source>
        <dbReference type="PIRSR" id="PIRSR000137-2"/>
    </source>
</evidence>
<feature type="signal peptide" evidence="5">
    <location>
        <begin position="1"/>
        <end position="21"/>
    </location>
</feature>
<dbReference type="GO" id="GO:0044550">
    <property type="term" value="P:secondary metabolite biosynthetic process"/>
    <property type="evidence" value="ECO:0007669"/>
    <property type="project" value="TreeGrafter"/>
</dbReference>
<keyword evidence="4" id="KW-0285">Flavoprotein</keyword>
<dbReference type="Proteomes" id="UP001303473">
    <property type="component" value="Unassembled WGS sequence"/>
</dbReference>
<dbReference type="Gene3D" id="3.30.560.10">
    <property type="entry name" value="Glucose Oxidase, domain 3"/>
    <property type="match status" value="1"/>
</dbReference>
<sequence>MILTSLLTSLAVSAAVSAADASKCARAYDYIVVGGGTAGNAVAARLSQGLPQSSILVIEAGPAAPAELNINVPGKKGSTLGTKYDWNFTTVAQPHLKNRVIGVNRGKVLGGSSALNLMCYDRAAAAEYDMWEEVGNPGWNWDSMFAAMTKAENYTGGPAGSGTSGPIHAVVNRVVPAHQQPFIPAVSGNFDIPENDDSLQGHAIGVMFQPSSIDPTHYNRSYSANGYLPGAGPNLKIMTDTTVAKINFKAVGSRQRATSVTLQNGTTICARHEIVLSAGAVQSPNLLELSGIGQAPVLGAANITQLIDLPGVGENYQDHLRIQTSYQLKDEYTSFDMLKYNSTAVTAEMDKWLAGDVSLYDYTGSGFIFANWKQVNGGDDSQLKALAQAIVDNSTDVGHRKKLEQLNDPAIPQVEVIFSDGYTGVKGYPAAGSALFGKGFFTLIAGLMHPMSRGSVHISPADPLGKPTIDPRYLDNEYDVQALVDAVKFCRQVALAEPLRSVWVSEYEPGLDLVQTDAQWRDFVLNTTLSIYHPIGTTAMLPREDGGVVDPSLMVYGTTNLRIVDAGVFPVQISAHIQTAIYGIAERAAEMIIAAAQ</sequence>
<comment type="similarity">
    <text evidence="1 4">Belongs to the GMC oxidoreductase family.</text>
</comment>
<dbReference type="InterPro" id="IPR036188">
    <property type="entry name" value="FAD/NAD-bd_sf"/>
</dbReference>
<evidence type="ECO:0000256" key="2">
    <source>
        <dbReference type="PIRSR" id="PIRSR000137-1"/>
    </source>
</evidence>
<proteinExistence type="inferred from homology"/>
<dbReference type="InterPro" id="IPR012132">
    <property type="entry name" value="GMC_OxRdtase"/>
</dbReference>
<feature type="chain" id="PRO_5042991791" evidence="5">
    <location>
        <begin position="22"/>
        <end position="597"/>
    </location>
</feature>
<dbReference type="Gene3D" id="3.50.50.60">
    <property type="entry name" value="FAD/NAD(P)-binding domain"/>
    <property type="match status" value="1"/>
</dbReference>
<dbReference type="GO" id="GO:0050660">
    <property type="term" value="F:flavin adenine dinucleotide binding"/>
    <property type="evidence" value="ECO:0007669"/>
    <property type="project" value="InterPro"/>
</dbReference>
<organism evidence="8 9">
    <name type="scientific">Diplogelasinospora grovesii</name>
    <dbReference type="NCBI Taxonomy" id="303347"/>
    <lineage>
        <taxon>Eukaryota</taxon>
        <taxon>Fungi</taxon>
        <taxon>Dikarya</taxon>
        <taxon>Ascomycota</taxon>
        <taxon>Pezizomycotina</taxon>
        <taxon>Sordariomycetes</taxon>
        <taxon>Sordariomycetidae</taxon>
        <taxon>Sordariales</taxon>
        <taxon>Diplogelasinosporaceae</taxon>
        <taxon>Diplogelasinospora</taxon>
    </lineage>
</organism>
<dbReference type="InterPro" id="IPR000172">
    <property type="entry name" value="GMC_OxRdtase_N"/>
</dbReference>
<dbReference type="InterPro" id="IPR007867">
    <property type="entry name" value="GMC_OxRtase_C"/>
</dbReference>
<keyword evidence="9" id="KW-1185">Reference proteome</keyword>
<dbReference type="SUPFAM" id="SSF54373">
    <property type="entry name" value="FAD-linked reductases, C-terminal domain"/>
    <property type="match status" value="1"/>
</dbReference>
<feature type="active site" description="Proton acceptor" evidence="2">
    <location>
        <position position="576"/>
    </location>
</feature>
<comment type="caution">
    <text evidence="8">The sequence shown here is derived from an EMBL/GenBank/DDBJ whole genome shotgun (WGS) entry which is preliminary data.</text>
</comment>
<evidence type="ECO:0000256" key="1">
    <source>
        <dbReference type="ARBA" id="ARBA00010790"/>
    </source>
</evidence>
<evidence type="ECO:0000256" key="4">
    <source>
        <dbReference type="RuleBase" id="RU003968"/>
    </source>
</evidence>
<dbReference type="PANTHER" id="PTHR11552">
    <property type="entry name" value="GLUCOSE-METHANOL-CHOLINE GMC OXIDOREDUCTASE"/>
    <property type="match status" value="1"/>
</dbReference>
<dbReference type="GO" id="GO:0016614">
    <property type="term" value="F:oxidoreductase activity, acting on CH-OH group of donors"/>
    <property type="evidence" value="ECO:0007669"/>
    <property type="project" value="InterPro"/>
</dbReference>
<evidence type="ECO:0000259" key="6">
    <source>
        <dbReference type="PROSITE" id="PS00623"/>
    </source>
</evidence>
<feature type="domain" description="Glucose-methanol-choline oxidoreductase N-terminal" evidence="7">
    <location>
        <begin position="279"/>
        <end position="293"/>
    </location>
</feature>
<protein>
    <submittedName>
        <fullName evidence="8">GMC oxidoreductase</fullName>
    </submittedName>
</protein>
<dbReference type="Pfam" id="PF00732">
    <property type="entry name" value="GMC_oxred_N"/>
    <property type="match status" value="1"/>
</dbReference>
<dbReference type="AlphaFoldDB" id="A0AAN6S697"/>
<dbReference type="PIRSF" id="PIRSF000137">
    <property type="entry name" value="Alcohol_oxidase"/>
    <property type="match status" value="1"/>
</dbReference>
<feature type="binding site" evidence="3">
    <location>
        <position position="243"/>
    </location>
    <ligand>
        <name>FAD</name>
        <dbReference type="ChEBI" id="CHEBI:57692"/>
    </ligand>
</feature>